<organism evidence="4">
    <name type="scientific">Ananas comosus</name>
    <name type="common">Pineapple</name>
    <name type="synonym">Ananas ananas</name>
    <dbReference type="NCBI Taxonomy" id="4615"/>
    <lineage>
        <taxon>Eukaryota</taxon>
        <taxon>Viridiplantae</taxon>
        <taxon>Streptophyta</taxon>
        <taxon>Embryophyta</taxon>
        <taxon>Tracheophyta</taxon>
        <taxon>Spermatophyta</taxon>
        <taxon>Magnoliopsida</taxon>
        <taxon>Liliopsida</taxon>
        <taxon>Poales</taxon>
        <taxon>Bromeliaceae</taxon>
        <taxon>Bromelioideae</taxon>
        <taxon>Ananas</taxon>
    </lineage>
</organism>
<dbReference type="OrthoDB" id="1741262at2759"/>
<feature type="domain" description="DUF659" evidence="2">
    <location>
        <begin position="220"/>
        <end position="372"/>
    </location>
</feature>
<dbReference type="RefSeq" id="XP_020089689.1">
    <property type="nucleotide sequence ID" value="XM_020234100.1"/>
</dbReference>
<gene>
    <name evidence="4 5" type="primary">LOC109711175</name>
</gene>
<name>A0A6P5F873_ANACO</name>
<keyword evidence="3" id="KW-1185">Reference proteome</keyword>
<feature type="region of interest" description="Disordered" evidence="1">
    <location>
        <begin position="101"/>
        <end position="142"/>
    </location>
</feature>
<feature type="compositionally biased region" description="Polar residues" evidence="1">
    <location>
        <begin position="123"/>
        <end position="142"/>
    </location>
</feature>
<feature type="compositionally biased region" description="Basic and acidic residues" evidence="1">
    <location>
        <begin position="105"/>
        <end position="114"/>
    </location>
</feature>
<reference evidence="3" key="1">
    <citation type="journal article" date="2015" name="Nat. Genet.">
        <title>The pineapple genome and the evolution of CAM photosynthesis.</title>
        <authorList>
            <person name="Ming R."/>
            <person name="VanBuren R."/>
            <person name="Wai C.M."/>
            <person name="Tang H."/>
            <person name="Schatz M.C."/>
            <person name="Bowers J.E."/>
            <person name="Lyons E."/>
            <person name="Wang M.L."/>
            <person name="Chen J."/>
            <person name="Biggers E."/>
            <person name="Zhang J."/>
            <person name="Huang L."/>
            <person name="Zhang L."/>
            <person name="Miao W."/>
            <person name="Zhang J."/>
            <person name="Ye Z."/>
            <person name="Miao C."/>
            <person name="Lin Z."/>
            <person name="Wang H."/>
            <person name="Zhou H."/>
            <person name="Yim W.C."/>
            <person name="Priest H.D."/>
            <person name="Zheng C."/>
            <person name="Woodhouse M."/>
            <person name="Edger P.P."/>
            <person name="Guyot R."/>
            <person name="Guo H.B."/>
            <person name="Guo H."/>
            <person name="Zheng G."/>
            <person name="Singh R."/>
            <person name="Sharma A."/>
            <person name="Min X."/>
            <person name="Zheng Y."/>
            <person name="Lee H."/>
            <person name="Gurtowski J."/>
            <person name="Sedlazeck F.J."/>
            <person name="Harkess A."/>
            <person name="McKain M.R."/>
            <person name="Liao Z."/>
            <person name="Fang J."/>
            <person name="Liu J."/>
            <person name="Zhang X."/>
            <person name="Zhang Q."/>
            <person name="Hu W."/>
            <person name="Qin Y."/>
            <person name="Wang K."/>
            <person name="Chen L.Y."/>
            <person name="Shirley N."/>
            <person name="Lin Y.R."/>
            <person name="Liu L.Y."/>
            <person name="Hernandez A.G."/>
            <person name="Wright C.L."/>
            <person name="Bulone V."/>
            <person name="Tuskan G.A."/>
            <person name="Heath K."/>
            <person name="Zee F."/>
            <person name="Moore P.H."/>
            <person name="Sunkar R."/>
            <person name="Leebens-Mack J.H."/>
            <person name="Mockler T."/>
            <person name="Bennetzen J.L."/>
            <person name="Freeling M."/>
            <person name="Sankoff D."/>
            <person name="Paterson A.H."/>
            <person name="Zhu X."/>
            <person name="Yang X."/>
            <person name="Smith J.A."/>
            <person name="Cushman J.C."/>
            <person name="Paull R.E."/>
            <person name="Yu Q."/>
        </authorList>
    </citation>
    <scope>NUCLEOTIDE SEQUENCE [LARGE SCALE GENOMIC DNA]</scope>
    <source>
        <strain evidence="3">cv. F153</strain>
    </source>
</reference>
<proteinExistence type="predicted"/>
<reference evidence="4 5" key="2">
    <citation type="submission" date="2025-04" db="UniProtKB">
        <authorList>
            <consortium name="RefSeq"/>
        </authorList>
    </citation>
    <scope>IDENTIFICATION</scope>
    <source>
        <tissue evidence="4 5">Leaf</tissue>
    </source>
</reference>
<dbReference type="Pfam" id="PF04937">
    <property type="entry name" value="DUF659"/>
    <property type="match status" value="1"/>
</dbReference>
<evidence type="ECO:0000313" key="4">
    <source>
        <dbReference type="RefSeq" id="XP_020089688.1"/>
    </source>
</evidence>
<evidence type="ECO:0000313" key="3">
    <source>
        <dbReference type="Proteomes" id="UP000515123"/>
    </source>
</evidence>
<protein>
    <submittedName>
        <fullName evidence="4 5">Uncharacterized protein LOC109711175</fullName>
    </submittedName>
</protein>
<accession>A0A6P5F873</accession>
<sequence length="700" mass="78868">MSSSRVGGEAMGGHGTALDEENKRVRCKYCEKVVGGFNRLKHHLGGVGSDVVECSEVPADIKEHMRNSLLEKKKERLVRQVGILDHPELPLKRSFCQLKPTQESPMEKGKRAGETVEGDYVNGKSSPHLTPPRQTSTNEGNNMKFESTFLSGHIPSSLMMEEDVKPVIKEEVRNESELLVARSVGGFFFEAGINLNMVSLPSFKKMIDVVIACGAGLKLPTENDLKGWILQQELREVLAYVQDVKQLWVHTGCSILLDSWTNERGRSLISFLVHCPHGTVFLKSMDATRVMCDSDALFLVLCNVIEEVGVQNVVQVIFHNASSYMQSAGQKVVEKYRSISCNLCADYCINDILERIAKMDHVSRVLTEAKTITSFIYGNELALELMKKHIRGGELVRASKLKSLAQFVTLENIVSERENLITMFRSTKWIASICASRDKGKRVVEKLENTSFWIAAADILKVTNPLISVLHQICESDNAPMGFLYDAMDHSKEKIKQNFGGEETRYLPFWDIIDNVWDNFLYSTIHSAAYYLNPSLFYSDGFYVDAEVTTGLLDCIARMAKDHYVIARQLEAYRTPAGCFAEPMAVDQRTSVPPALWWSLYGGQAPELTDIAVRILSQTCCCALRYKLGRGLSEQLHAEGNCLEQQLFREMEFVHNNRYLWKCASGMEETGFICEENLNLLKDWIIEDNDKRLGTEEGKT</sequence>
<dbReference type="GeneID" id="109711175"/>
<dbReference type="InterPro" id="IPR007021">
    <property type="entry name" value="DUF659"/>
</dbReference>
<evidence type="ECO:0000256" key="1">
    <source>
        <dbReference type="SAM" id="MobiDB-lite"/>
    </source>
</evidence>
<dbReference type="InterPro" id="IPR012337">
    <property type="entry name" value="RNaseH-like_sf"/>
</dbReference>
<dbReference type="AlphaFoldDB" id="A0A6P5F873"/>
<dbReference type="PANTHER" id="PTHR32166">
    <property type="entry name" value="OSJNBA0013A04.12 PROTEIN"/>
    <property type="match status" value="1"/>
</dbReference>
<dbReference type="Proteomes" id="UP000515123">
    <property type="component" value="Linkage group 6"/>
</dbReference>
<evidence type="ECO:0000259" key="2">
    <source>
        <dbReference type="Pfam" id="PF04937"/>
    </source>
</evidence>
<dbReference type="SUPFAM" id="SSF53098">
    <property type="entry name" value="Ribonuclease H-like"/>
    <property type="match status" value="1"/>
</dbReference>
<evidence type="ECO:0000313" key="5">
    <source>
        <dbReference type="RefSeq" id="XP_020089689.1"/>
    </source>
</evidence>
<dbReference type="RefSeq" id="XP_020089688.1">
    <property type="nucleotide sequence ID" value="XM_020234099.1"/>
</dbReference>
<dbReference type="PANTHER" id="PTHR32166:SF63">
    <property type="entry name" value="HAT TRANSPOSON SUPERFAMILY PROTEIN"/>
    <property type="match status" value="1"/>
</dbReference>